<dbReference type="STRING" id="564608.C1MK73"/>
<dbReference type="InterPro" id="IPR040066">
    <property type="entry name" value="WDR31"/>
</dbReference>
<name>C1MK73_MICPC</name>
<dbReference type="RefSeq" id="XP_003055949.1">
    <property type="nucleotide sequence ID" value="XM_003055903.1"/>
</dbReference>
<dbReference type="SMART" id="SM00320">
    <property type="entry name" value="WD40"/>
    <property type="match status" value="4"/>
</dbReference>
<protein>
    <submittedName>
        <fullName evidence="2">Predicted protein</fullName>
    </submittedName>
</protein>
<keyword evidence="1" id="KW-0853">WD repeat</keyword>
<sequence>PAHGGNSVSSICSGGPGVLITGGHDGSAAMWQWCVDGDAGDVVTHRWSEHPGPVTRVAHLPLAGRVLTGCRDGVVRAWPSFDDDTPALTLCGHTLTVTGLDGLEELSAACSGSRDYTLRHWDLHTAKCVQMAAVSRNVVTSLRRCPGECTVVQSSEDLKIRTWDVRDFSSGPCQTLEGHVNIPQCIDVSPCGRYILSCSNGFEGSGGSEVRFWDRRTGKVLQEWRDHDMSVNGCVFLP</sequence>
<dbReference type="InterPro" id="IPR036322">
    <property type="entry name" value="WD40_repeat_dom_sf"/>
</dbReference>
<dbReference type="GeneID" id="9681671"/>
<proteinExistence type="predicted"/>
<dbReference type="KEGG" id="mpp:MICPUCDRAFT_4607"/>
<evidence type="ECO:0000256" key="1">
    <source>
        <dbReference type="PROSITE-ProRule" id="PRU00221"/>
    </source>
</evidence>
<dbReference type="InterPro" id="IPR015943">
    <property type="entry name" value="WD40/YVTN_repeat-like_dom_sf"/>
</dbReference>
<dbReference type="AlphaFoldDB" id="C1MK73"/>
<gene>
    <name evidence="2" type="ORF">MICPUCDRAFT_4607</name>
</gene>
<dbReference type="PROSITE" id="PS50082">
    <property type="entry name" value="WD_REPEATS_2"/>
    <property type="match status" value="1"/>
</dbReference>
<dbReference type="OrthoDB" id="59941at2759"/>
<dbReference type="Gene3D" id="2.130.10.10">
    <property type="entry name" value="YVTN repeat-like/Quinoprotein amine dehydrogenase"/>
    <property type="match status" value="2"/>
</dbReference>
<feature type="repeat" description="WD" evidence="1">
    <location>
        <begin position="90"/>
        <end position="131"/>
    </location>
</feature>
<dbReference type="PANTHER" id="PTHR19869">
    <property type="entry name" value="SPERMATID WD-REPEAT PROTEIN"/>
    <property type="match status" value="1"/>
</dbReference>
<organism evidence="3">
    <name type="scientific">Micromonas pusilla (strain CCMP1545)</name>
    <name type="common">Picoplanktonic green alga</name>
    <dbReference type="NCBI Taxonomy" id="564608"/>
    <lineage>
        <taxon>Eukaryota</taxon>
        <taxon>Viridiplantae</taxon>
        <taxon>Chlorophyta</taxon>
        <taxon>Mamiellophyceae</taxon>
        <taxon>Mamiellales</taxon>
        <taxon>Mamiellaceae</taxon>
        <taxon>Micromonas</taxon>
    </lineage>
</organism>
<dbReference type="eggNOG" id="KOG0279">
    <property type="taxonomic scope" value="Eukaryota"/>
</dbReference>
<evidence type="ECO:0000313" key="3">
    <source>
        <dbReference type="Proteomes" id="UP000001876"/>
    </source>
</evidence>
<dbReference type="EMBL" id="GG663736">
    <property type="protein sequence ID" value="EEH59325.1"/>
    <property type="molecule type" value="Genomic_DNA"/>
</dbReference>
<dbReference type="Proteomes" id="UP000001876">
    <property type="component" value="Unassembled WGS sequence"/>
</dbReference>
<feature type="non-terminal residue" evidence="2">
    <location>
        <position position="238"/>
    </location>
</feature>
<feature type="non-terminal residue" evidence="2">
    <location>
        <position position="1"/>
    </location>
</feature>
<reference evidence="2 3" key="1">
    <citation type="journal article" date="2009" name="Science">
        <title>Green evolution and dynamic adaptations revealed by genomes of the marine picoeukaryotes Micromonas.</title>
        <authorList>
            <person name="Worden A.Z."/>
            <person name="Lee J.H."/>
            <person name="Mock T."/>
            <person name="Rouze P."/>
            <person name="Simmons M.P."/>
            <person name="Aerts A.L."/>
            <person name="Allen A.E."/>
            <person name="Cuvelier M.L."/>
            <person name="Derelle E."/>
            <person name="Everett M.V."/>
            <person name="Foulon E."/>
            <person name="Grimwood J."/>
            <person name="Gundlach H."/>
            <person name="Henrissat B."/>
            <person name="Napoli C."/>
            <person name="McDonald S.M."/>
            <person name="Parker M.S."/>
            <person name="Rombauts S."/>
            <person name="Salamov A."/>
            <person name="Von Dassow P."/>
            <person name="Badger J.H."/>
            <person name="Coutinho P.M."/>
            <person name="Demir E."/>
            <person name="Dubchak I."/>
            <person name="Gentemann C."/>
            <person name="Eikrem W."/>
            <person name="Gready J.E."/>
            <person name="John U."/>
            <person name="Lanier W."/>
            <person name="Lindquist E.A."/>
            <person name="Lucas S."/>
            <person name="Mayer K.F."/>
            <person name="Moreau H."/>
            <person name="Not F."/>
            <person name="Otillar R."/>
            <person name="Panaud O."/>
            <person name="Pangilinan J."/>
            <person name="Paulsen I."/>
            <person name="Piegu B."/>
            <person name="Poliakov A."/>
            <person name="Robbens S."/>
            <person name="Schmutz J."/>
            <person name="Toulza E."/>
            <person name="Wyss T."/>
            <person name="Zelensky A."/>
            <person name="Zhou K."/>
            <person name="Armbrust E.V."/>
            <person name="Bhattacharya D."/>
            <person name="Goodenough U.W."/>
            <person name="Van de Peer Y."/>
            <person name="Grigoriev I.V."/>
        </authorList>
    </citation>
    <scope>NUCLEOTIDE SEQUENCE [LARGE SCALE GENOMIC DNA]</scope>
    <source>
        <strain evidence="2 3">CCMP1545</strain>
    </source>
</reference>
<dbReference type="InterPro" id="IPR001680">
    <property type="entry name" value="WD40_rpt"/>
</dbReference>
<evidence type="ECO:0000313" key="2">
    <source>
        <dbReference type="EMBL" id="EEH59325.1"/>
    </source>
</evidence>
<dbReference type="Pfam" id="PF00400">
    <property type="entry name" value="WD40"/>
    <property type="match status" value="3"/>
</dbReference>
<keyword evidence="3" id="KW-1185">Reference proteome</keyword>
<accession>C1MK73</accession>
<dbReference type="PANTHER" id="PTHR19869:SF1">
    <property type="entry name" value="WD REPEAT-CONTAINING PROTEIN 31"/>
    <property type="match status" value="1"/>
</dbReference>
<dbReference type="SUPFAM" id="SSF50978">
    <property type="entry name" value="WD40 repeat-like"/>
    <property type="match status" value="1"/>
</dbReference>